<evidence type="ECO:0000313" key="3">
    <source>
        <dbReference type="Proteomes" id="UP000319384"/>
    </source>
</evidence>
<evidence type="ECO:0000256" key="1">
    <source>
        <dbReference type="SAM" id="Phobius"/>
    </source>
</evidence>
<evidence type="ECO:0008006" key="4">
    <source>
        <dbReference type="Google" id="ProtNLM"/>
    </source>
</evidence>
<keyword evidence="1" id="KW-1133">Transmembrane helix</keyword>
<evidence type="ECO:0000313" key="2">
    <source>
        <dbReference type="EMBL" id="RZO26676.1"/>
    </source>
</evidence>
<keyword evidence="1" id="KW-0472">Membrane</keyword>
<name>A0A520MZT1_9GAMM</name>
<protein>
    <recommendedName>
        <fullName evidence="4">DUF975 family protein</fullName>
    </recommendedName>
</protein>
<feature type="transmembrane region" description="Helical" evidence="1">
    <location>
        <begin position="191"/>
        <end position="213"/>
    </location>
</feature>
<feature type="transmembrane region" description="Helical" evidence="1">
    <location>
        <begin position="219"/>
        <end position="239"/>
    </location>
</feature>
<organism evidence="2 3">
    <name type="scientific">SAR86 cluster bacterium</name>
    <dbReference type="NCBI Taxonomy" id="2030880"/>
    <lineage>
        <taxon>Bacteria</taxon>
        <taxon>Pseudomonadati</taxon>
        <taxon>Pseudomonadota</taxon>
        <taxon>Gammaproteobacteria</taxon>
        <taxon>SAR86 cluster</taxon>
    </lineage>
</organism>
<dbReference type="AlphaFoldDB" id="A0A520MZT1"/>
<reference evidence="2 3" key="1">
    <citation type="submission" date="2019-02" db="EMBL/GenBank/DDBJ databases">
        <title>Prokaryotic population dynamics and viral predation in marine succession experiment using metagenomics: the confinement effect.</title>
        <authorList>
            <person name="Haro-Moreno J.M."/>
            <person name="Rodriguez-Valera F."/>
            <person name="Lopez-Perez M."/>
        </authorList>
    </citation>
    <scope>NUCLEOTIDE SEQUENCE [LARGE SCALE GENOMIC DNA]</scope>
    <source>
        <strain evidence="2">MED-G162</strain>
    </source>
</reference>
<gene>
    <name evidence="2" type="ORF">EVA95_01760</name>
</gene>
<sequence length="248" mass="28244">MKVSKTNNPRIFLYIENILLYNYPMEQFKNAWLYAYTNWRFFLILALPVIAIESLTGYLLVPLQDMTQPEDFLDFFESNSSLIALVGLASLIVQISFLGGVWVGYMSIDTEENINPISALQAGFLKFLPLFGAYIIVTIAAALGYLMLILPGIYLSARFSLFAAHIMYEDKRIFQSIGESWEKTDEFGSKLFMFTLTFFILIFLSSIIITTLIPTGIVQAFVLAILEIVFVIPLGYIYFTLYKSLKVD</sequence>
<feature type="transmembrane region" description="Helical" evidence="1">
    <location>
        <begin position="39"/>
        <end position="61"/>
    </location>
</feature>
<feature type="transmembrane region" description="Helical" evidence="1">
    <location>
        <begin position="82"/>
        <end position="108"/>
    </location>
</feature>
<dbReference type="EMBL" id="SHBH01000009">
    <property type="protein sequence ID" value="RZO26676.1"/>
    <property type="molecule type" value="Genomic_DNA"/>
</dbReference>
<keyword evidence="1" id="KW-0812">Transmembrane</keyword>
<comment type="caution">
    <text evidence="2">The sequence shown here is derived from an EMBL/GenBank/DDBJ whole genome shotgun (WGS) entry which is preliminary data.</text>
</comment>
<feature type="transmembrane region" description="Helical" evidence="1">
    <location>
        <begin position="128"/>
        <end position="150"/>
    </location>
</feature>
<accession>A0A520MZT1</accession>
<dbReference type="Proteomes" id="UP000319384">
    <property type="component" value="Unassembled WGS sequence"/>
</dbReference>
<proteinExistence type="predicted"/>